<name>A0A7W7CVF2_9ACTN</name>
<dbReference type="RefSeq" id="WP_184953763.1">
    <property type="nucleotide sequence ID" value="NZ_BOMC01000066.1"/>
</dbReference>
<keyword evidence="5" id="KW-1185">Reference proteome</keyword>
<evidence type="ECO:0000256" key="2">
    <source>
        <dbReference type="ARBA" id="ARBA00023315"/>
    </source>
</evidence>
<evidence type="ECO:0000256" key="1">
    <source>
        <dbReference type="ARBA" id="ARBA00022679"/>
    </source>
</evidence>
<evidence type="ECO:0000313" key="4">
    <source>
        <dbReference type="EMBL" id="MBB4695414.1"/>
    </source>
</evidence>
<proteinExistence type="predicted"/>
<dbReference type="PROSITE" id="PS51186">
    <property type="entry name" value="GNAT"/>
    <property type="match status" value="1"/>
</dbReference>
<sequence length="281" mass="30551">MSWQLTDDVETFAATAGDFLRSRPIEHTTLLTVLATLQRRGPYAYGPAEPVLGWWSTPAGQVSGVLMQTPPHPMMFSELPPRAVPAAVLALSGRHLPGANLPADAVDGFAAGWRSRAGVRTQVVRRTRLYRLESLIFPAEPPPGHARYAGPDDRSLLQGWLLAFHDEIGERRPGDPLAAIDDRLAYGGILLWEDGGQPMAMAMTSHPEAGMVRVQIVYTPPVRRGRGYAGAVTVVAAQTALDSGARDVVLNTDLANPTSNALYQRLGFRPVEDRVIVEFTR</sequence>
<comment type="caution">
    <text evidence="4">The sequence shown here is derived from an EMBL/GenBank/DDBJ whole genome shotgun (WGS) entry which is preliminary data.</text>
</comment>
<protein>
    <submittedName>
        <fullName evidence="4">RimJ/RimL family protein N-acetyltransferase</fullName>
    </submittedName>
</protein>
<dbReference type="AlphaFoldDB" id="A0A7W7CVF2"/>
<dbReference type="EMBL" id="JACHMF010000001">
    <property type="protein sequence ID" value="MBB4695414.1"/>
    <property type="molecule type" value="Genomic_DNA"/>
</dbReference>
<dbReference type="InterPro" id="IPR000182">
    <property type="entry name" value="GNAT_dom"/>
</dbReference>
<dbReference type="Proteomes" id="UP000542742">
    <property type="component" value="Unassembled WGS sequence"/>
</dbReference>
<dbReference type="InterPro" id="IPR050832">
    <property type="entry name" value="Bact_Acetyltransf"/>
</dbReference>
<evidence type="ECO:0000259" key="3">
    <source>
        <dbReference type="PROSITE" id="PS51186"/>
    </source>
</evidence>
<organism evidence="4 5">
    <name type="scientific">Paractinoplanes abujensis</name>
    <dbReference type="NCBI Taxonomy" id="882441"/>
    <lineage>
        <taxon>Bacteria</taxon>
        <taxon>Bacillati</taxon>
        <taxon>Actinomycetota</taxon>
        <taxon>Actinomycetes</taxon>
        <taxon>Micromonosporales</taxon>
        <taxon>Micromonosporaceae</taxon>
        <taxon>Paractinoplanes</taxon>
    </lineage>
</organism>
<dbReference type="Pfam" id="PF00583">
    <property type="entry name" value="Acetyltransf_1"/>
    <property type="match status" value="1"/>
</dbReference>
<evidence type="ECO:0000313" key="5">
    <source>
        <dbReference type="Proteomes" id="UP000542742"/>
    </source>
</evidence>
<dbReference type="PANTHER" id="PTHR43877:SF1">
    <property type="entry name" value="ACETYLTRANSFERASE"/>
    <property type="match status" value="1"/>
</dbReference>
<feature type="domain" description="N-acetyltransferase" evidence="3">
    <location>
        <begin position="151"/>
        <end position="281"/>
    </location>
</feature>
<keyword evidence="2" id="KW-0012">Acyltransferase</keyword>
<dbReference type="PANTHER" id="PTHR43877">
    <property type="entry name" value="AMINOALKYLPHOSPHONATE N-ACETYLTRANSFERASE-RELATED-RELATED"/>
    <property type="match status" value="1"/>
</dbReference>
<gene>
    <name evidence="4" type="ORF">BKA14_005562</name>
</gene>
<accession>A0A7W7CVF2</accession>
<reference evidence="4 5" key="1">
    <citation type="submission" date="2020-08" db="EMBL/GenBank/DDBJ databases">
        <title>Sequencing the genomes of 1000 actinobacteria strains.</title>
        <authorList>
            <person name="Klenk H.-P."/>
        </authorList>
    </citation>
    <scope>NUCLEOTIDE SEQUENCE [LARGE SCALE GENOMIC DNA]</scope>
    <source>
        <strain evidence="4 5">DSM 45518</strain>
    </source>
</reference>
<dbReference type="SUPFAM" id="SSF55729">
    <property type="entry name" value="Acyl-CoA N-acyltransferases (Nat)"/>
    <property type="match status" value="1"/>
</dbReference>
<dbReference type="Gene3D" id="3.40.630.30">
    <property type="match status" value="1"/>
</dbReference>
<dbReference type="InterPro" id="IPR016181">
    <property type="entry name" value="Acyl_CoA_acyltransferase"/>
</dbReference>
<keyword evidence="1 4" id="KW-0808">Transferase</keyword>
<dbReference type="GO" id="GO:0016747">
    <property type="term" value="F:acyltransferase activity, transferring groups other than amino-acyl groups"/>
    <property type="evidence" value="ECO:0007669"/>
    <property type="project" value="InterPro"/>
</dbReference>